<feature type="compositionally biased region" description="Low complexity" evidence="1">
    <location>
        <begin position="47"/>
        <end position="68"/>
    </location>
</feature>
<feature type="region of interest" description="Disordered" evidence="1">
    <location>
        <begin position="25"/>
        <end position="70"/>
    </location>
</feature>
<reference evidence="2 3" key="1">
    <citation type="submission" date="2020-09" db="EMBL/GenBank/DDBJ databases">
        <title>Sphingomonas sp., a new species isolated from pork steak.</title>
        <authorList>
            <person name="Heidler von Heilborn D."/>
        </authorList>
    </citation>
    <scope>NUCLEOTIDE SEQUENCE [LARGE SCALE GENOMIC DNA]</scope>
    <source>
        <strain evidence="3">S8-3T</strain>
    </source>
</reference>
<dbReference type="AlphaFoldDB" id="A0A7H0LJ09"/>
<protein>
    <submittedName>
        <fullName evidence="2">Uncharacterized protein</fullName>
    </submittedName>
</protein>
<evidence type="ECO:0000313" key="3">
    <source>
        <dbReference type="Proteomes" id="UP000516148"/>
    </source>
</evidence>
<evidence type="ECO:0000313" key="2">
    <source>
        <dbReference type="EMBL" id="QNQ09662.1"/>
    </source>
</evidence>
<dbReference type="Proteomes" id="UP000516148">
    <property type="component" value="Chromosome"/>
</dbReference>
<dbReference type="KEGG" id="spap:H3Z74_24090"/>
<organism evidence="2 3">
    <name type="scientific">Sphingomonas alpina</name>
    <dbReference type="NCBI Taxonomy" id="653931"/>
    <lineage>
        <taxon>Bacteria</taxon>
        <taxon>Pseudomonadati</taxon>
        <taxon>Pseudomonadota</taxon>
        <taxon>Alphaproteobacteria</taxon>
        <taxon>Sphingomonadales</taxon>
        <taxon>Sphingomonadaceae</taxon>
        <taxon>Sphingomonas</taxon>
    </lineage>
</organism>
<evidence type="ECO:0000256" key="1">
    <source>
        <dbReference type="SAM" id="MobiDB-lite"/>
    </source>
</evidence>
<name>A0A7H0LJ09_9SPHN</name>
<accession>A0A7H0LJ09</accession>
<keyword evidence="3" id="KW-1185">Reference proteome</keyword>
<dbReference type="RefSeq" id="WP_187761973.1">
    <property type="nucleotide sequence ID" value="NZ_CP061038.1"/>
</dbReference>
<gene>
    <name evidence="2" type="ORF">H3Z74_24090</name>
</gene>
<proteinExistence type="predicted"/>
<dbReference type="EMBL" id="CP061038">
    <property type="protein sequence ID" value="QNQ09662.1"/>
    <property type="molecule type" value="Genomic_DNA"/>
</dbReference>
<sequence>MASSYGSPPAHRSLQASKRVPASALAGDFWGGRSGTTAPAGDGSDMSETTTETSPTPASTKAPPATETLGRRAGAVTDELDFPEFVSSLIHGTWDAMVDSSIRQMDAYADLVAAISKPMAQFREENVTANQARDWLVSQYPGDLALARDDSGVAVVPRGALDEFGSGPSPDWLRDFGAADQPLTPELIEEVLIPAARDRLAGDRMQTLATLVMLGMNRIVVRDGSITARLKFRAAASDKSSVDYAVSDDPGSATPSGNWSTRGSTAYAAPVTKVSTVGVNAQTDTTMNAELFGEVKINFASETIPLDRFADDARRTMLERAARPMPPTAPATAPAPAVPPATIAPAAIAAPPSPPVAAPPVLAPASIITPSQPIGATP</sequence>